<feature type="non-terminal residue" evidence="1">
    <location>
        <position position="1"/>
    </location>
</feature>
<evidence type="ECO:0000313" key="2">
    <source>
        <dbReference type="Proteomes" id="UP000008366"/>
    </source>
</evidence>
<name>K6XGM0_9MICO</name>
<dbReference type="AlphaFoldDB" id="K6XGM0"/>
<reference evidence="1 2" key="1">
    <citation type="submission" date="2012-08" db="EMBL/GenBank/DDBJ databases">
        <title>Whole genome shotgun sequence of Kineosphaera limosa NBRC 100340.</title>
        <authorList>
            <person name="Yoshida I."/>
            <person name="Isaki S."/>
            <person name="Hosoyama A."/>
            <person name="Tsuchikane K."/>
            <person name="Katsumata H."/>
            <person name="Ando Y."/>
            <person name="Ohji S."/>
            <person name="Hamada M."/>
            <person name="Tamura T."/>
            <person name="Yamazoe A."/>
            <person name="Yamazaki S."/>
            <person name="Fujita N."/>
        </authorList>
    </citation>
    <scope>NUCLEOTIDE SEQUENCE [LARGE SCALE GENOMIC DNA]</scope>
    <source>
        <strain evidence="1 2">NBRC 100340</strain>
    </source>
</reference>
<organism evidence="1 2">
    <name type="scientific">Kineosphaera limosa NBRC 100340</name>
    <dbReference type="NCBI Taxonomy" id="1184609"/>
    <lineage>
        <taxon>Bacteria</taxon>
        <taxon>Bacillati</taxon>
        <taxon>Actinomycetota</taxon>
        <taxon>Actinomycetes</taxon>
        <taxon>Micrococcales</taxon>
        <taxon>Dermatophilaceae</taxon>
        <taxon>Kineosphaera</taxon>
    </lineage>
</organism>
<dbReference type="Proteomes" id="UP000008366">
    <property type="component" value="Unassembled WGS sequence"/>
</dbReference>
<sequence length="47" mass="4874">TGALGRVHIEAIDGLLRDAGRGPAALPGGWRVRRHAAHVDLEPPPSG</sequence>
<accession>K6XGM0</accession>
<comment type="caution">
    <text evidence="1">The sequence shown here is derived from an EMBL/GenBank/DDBJ whole genome shotgun (WGS) entry which is preliminary data.</text>
</comment>
<dbReference type="EMBL" id="BAHD01000093">
    <property type="protein sequence ID" value="GAB97984.1"/>
    <property type="molecule type" value="Genomic_DNA"/>
</dbReference>
<keyword evidence="2" id="KW-1185">Reference proteome</keyword>
<proteinExistence type="predicted"/>
<protein>
    <submittedName>
        <fullName evidence="1">Uncharacterized protein</fullName>
    </submittedName>
</protein>
<gene>
    <name evidence="1" type="ORF">KILIM_093_00010</name>
</gene>
<evidence type="ECO:0000313" key="1">
    <source>
        <dbReference type="EMBL" id="GAB97984.1"/>
    </source>
</evidence>